<dbReference type="STRING" id="576137.A0A1L7XLB9"/>
<organism evidence="3 4">
    <name type="scientific">Phialocephala subalpina</name>
    <dbReference type="NCBI Taxonomy" id="576137"/>
    <lineage>
        <taxon>Eukaryota</taxon>
        <taxon>Fungi</taxon>
        <taxon>Dikarya</taxon>
        <taxon>Ascomycota</taxon>
        <taxon>Pezizomycotina</taxon>
        <taxon>Leotiomycetes</taxon>
        <taxon>Helotiales</taxon>
        <taxon>Mollisiaceae</taxon>
        <taxon>Phialocephala</taxon>
        <taxon>Phialocephala fortinii species complex</taxon>
    </lineage>
</organism>
<protein>
    <submittedName>
        <fullName evidence="3">Uncharacterized protein</fullName>
    </submittedName>
</protein>
<feature type="compositionally biased region" description="Basic and acidic residues" evidence="1">
    <location>
        <begin position="190"/>
        <end position="201"/>
    </location>
</feature>
<feature type="compositionally biased region" description="Polar residues" evidence="1">
    <location>
        <begin position="205"/>
        <end position="222"/>
    </location>
</feature>
<evidence type="ECO:0000256" key="2">
    <source>
        <dbReference type="SAM" id="Phobius"/>
    </source>
</evidence>
<proteinExistence type="predicted"/>
<dbReference type="OrthoDB" id="3557131at2759"/>
<keyword evidence="2" id="KW-0812">Transmembrane</keyword>
<accession>A0A1L7XLB9</accession>
<dbReference type="EMBL" id="FJOG01000033">
    <property type="protein sequence ID" value="CZR65839.1"/>
    <property type="molecule type" value="Genomic_DNA"/>
</dbReference>
<keyword evidence="4" id="KW-1185">Reference proteome</keyword>
<evidence type="ECO:0000313" key="3">
    <source>
        <dbReference type="EMBL" id="CZR65839.1"/>
    </source>
</evidence>
<evidence type="ECO:0000313" key="4">
    <source>
        <dbReference type="Proteomes" id="UP000184330"/>
    </source>
</evidence>
<name>A0A1L7XLB9_9HELO</name>
<gene>
    <name evidence="3" type="ORF">PAC_15739</name>
</gene>
<dbReference type="AlphaFoldDB" id="A0A1L7XLB9"/>
<evidence type="ECO:0000256" key="1">
    <source>
        <dbReference type="SAM" id="MobiDB-lite"/>
    </source>
</evidence>
<reference evidence="3 4" key="1">
    <citation type="submission" date="2016-03" db="EMBL/GenBank/DDBJ databases">
        <authorList>
            <person name="Ploux O."/>
        </authorList>
    </citation>
    <scope>NUCLEOTIDE SEQUENCE [LARGE SCALE GENOMIC DNA]</scope>
    <source>
        <strain evidence="3 4">UAMH 11012</strain>
    </source>
</reference>
<keyword evidence="2" id="KW-0472">Membrane</keyword>
<feature type="region of interest" description="Disordered" evidence="1">
    <location>
        <begin position="173"/>
        <end position="244"/>
    </location>
</feature>
<sequence>MSSPLLARDLVSYGTSSTIPSDKWILEATNWFAIGMNLIQRYVSEVATGPPGQLGKYTANAAANETGVQWHCQNFIMRDNAYTSFSVLAMSLILGFGGLVICSSLYLETIVGWIRKRSKSKRGLYRRMYWRLNSALQLQRMAFEEAGLGTWERCDEDIPVTSTDGEKMQVASEWDEWHPSIRGGQPVPSPEHHDEEKKSRIETAYSLSETPTIASPTESKLQASIVETEIGPEQIQRQDRTEHP</sequence>
<feature type="transmembrane region" description="Helical" evidence="2">
    <location>
        <begin position="87"/>
        <end position="114"/>
    </location>
</feature>
<dbReference type="Proteomes" id="UP000184330">
    <property type="component" value="Unassembled WGS sequence"/>
</dbReference>
<keyword evidence="2" id="KW-1133">Transmembrane helix</keyword>